<reference evidence="9 10" key="1">
    <citation type="journal article" date="2024" name="Nat. Commun.">
        <title>Phylogenomics reveals the evolutionary origins of lichenization in chlorophyte algae.</title>
        <authorList>
            <person name="Puginier C."/>
            <person name="Libourel C."/>
            <person name="Otte J."/>
            <person name="Skaloud P."/>
            <person name="Haon M."/>
            <person name="Grisel S."/>
            <person name="Petersen M."/>
            <person name="Berrin J.G."/>
            <person name="Delaux P.M."/>
            <person name="Dal Grande F."/>
            <person name="Keller J."/>
        </authorList>
    </citation>
    <scope>NUCLEOTIDE SEQUENCE [LARGE SCALE GENOMIC DNA]</scope>
    <source>
        <strain evidence="9 10">SAG 2043</strain>
    </source>
</reference>
<feature type="transmembrane region" description="Helical" evidence="7">
    <location>
        <begin position="160"/>
        <end position="181"/>
    </location>
</feature>
<sequence length="454" mass="49095">MVTIKAFNMSVSGETDGSGDHSDIELPMLDPMSKRSLSAELQLPTVSSAAPLPASRRTSAPASTAGDADTRSFPTKCAHFIITQWEKFLILAFIITLIVLVSVKGFTVFDDILNWFQKRNNWISWVIFLGMYCANVALLLPGVVFILGAGFVFGFWKGLLACWIGGGIGQALAFLLSRYLLRDWLVSLVKNRWKKWDVVDKAIELDGWKLLLLLRLTPLVPYNLLNITMATTRMHFWPFAIVSFFGIIPEAALLVYFGSLAENIKQIVSGQAGPHGPVTYVIGGVGFCCLAIATLWATCVVRKAIRRAEATMREEAQTETSDGESPIADVEGVPALPPEGFYTDGTLHARAAAAAHQHGSAAGGSESDRDRALIKTASGTRLAPSPRQLSWRSKKQRAHHPGSHAGQGSPGGSYYSDGSARSTPTQRGHSGLLGLSDDQMLAELSAAEEGHARV</sequence>
<evidence type="ECO:0000313" key="10">
    <source>
        <dbReference type="Proteomes" id="UP001489004"/>
    </source>
</evidence>
<feature type="transmembrane region" description="Helical" evidence="7">
    <location>
        <begin position="129"/>
        <end position="153"/>
    </location>
</feature>
<feature type="transmembrane region" description="Helical" evidence="7">
    <location>
        <begin position="278"/>
        <end position="301"/>
    </location>
</feature>
<feature type="region of interest" description="Disordered" evidence="6">
    <location>
        <begin position="1"/>
        <end position="24"/>
    </location>
</feature>
<feature type="transmembrane region" description="Helical" evidence="7">
    <location>
        <begin position="237"/>
        <end position="258"/>
    </location>
</feature>
<evidence type="ECO:0000256" key="6">
    <source>
        <dbReference type="SAM" id="MobiDB-lite"/>
    </source>
</evidence>
<evidence type="ECO:0000256" key="7">
    <source>
        <dbReference type="SAM" id="Phobius"/>
    </source>
</evidence>
<feature type="region of interest" description="Disordered" evidence="6">
    <location>
        <begin position="51"/>
        <end position="70"/>
    </location>
</feature>
<feature type="region of interest" description="Disordered" evidence="6">
    <location>
        <begin position="313"/>
        <end position="334"/>
    </location>
</feature>
<dbReference type="InterPro" id="IPR015414">
    <property type="entry name" value="TMEM64"/>
</dbReference>
<evidence type="ECO:0000259" key="8">
    <source>
        <dbReference type="Pfam" id="PF09335"/>
    </source>
</evidence>
<proteinExistence type="predicted"/>
<name>A0AAW1QEF6_9CHLO</name>
<feature type="region of interest" description="Disordered" evidence="6">
    <location>
        <begin position="376"/>
        <end position="436"/>
    </location>
</feature>
<dbReference type="EMBL" id="JALJOR010000003">
    <property type="protein sequence ID" value="KAK9819737.1"/>
    <property type="molecule type" value="Genomic_DNA"/>
</dbReference>
<comment type="subcellular location">
    <subcellularLocation>
        <location evidence="1">Cell membrane</location>
        <topology evidence="1">Multi-pass membrane protein</topology>
    </subcellularLocation>
</comment>
<dbReference type="PANTHER" id="PTHR12677">
    <property type="entry name" value="GOLGI APPARATUS MEMBRANE PROTEIN TVP38-RELATED"/>
    <property type="match status" value="1"/>
</dbReference>
<feature type="transmembrane region" description="Helical" evidence="7">
    <location>
        <begin position="88"/>
        <end position="109"/>
    </location>
</feature>
<organism evidence="9 10">
    <name type="scientific">[Myrmecia] bisecta</name>
    <dbReference type="NCBI Taxonomy" id="41462"/>
    <lineage>
        <taxon>Eukaryota</taxon>
        <taxon>Viridiplantae</taxon>
        <taxon>Chlorophyta</taxon>
        <taxon>core chlorophytes</taxon>
        <taxon>Trebouxiophyceae</taxon>
        <taxon>Trebouxiales</taxon>
        <taxon>Trebouxiaceae</taxon>
        <taxon>Myrmecia</taxon>
    </lineage>
</organism>
<feature type="compositionally biased region" description="Basic residues" evidence="6">
    <location>
        <begin position="392"/>
        <end position="402"/>
    </location>
</feature>
<dbReference type="GO" id="GO:0005886">
    <property type="term" value="C:plasma membrane"/>
    <property type="evidence" value="ECO:0007669"/>
    <property type="project" value="UniProtKB-SubCell"/>
</dbReference>
<gene>
    <name evidence="9" type="ORF">WJX72_001771</name>
</gene>
<evidence type="ECO:0000256" key="4">
    <source>
        <dbReference type="ARBA" id="ARBA00022989"/>
    </source>
</evidence>
<dbReference type="PANTHER" id="PTHR12677:SF59">
    <property type="entry name" value="GOLGI APPARATUS MEMBRANE PROTEIN TVP38-RELATED"/>
    <property type="match status" value="1"/>
</dbReference>
<protein>
    <recommendedName>
        <fullName evidence="8">VTT domain-containing protein</fullName>
    </recommendedName>
</protein>
<dbReference type="Proteomes" id="UP001489004">
    <property type="component" value="Unassembled WGS sequence"/>
</dbReference>
<keyword evidence="2" id="KW-1003">Cell membrane</keyword>
<dbReference type="Pfam" id="PF09335">
    <property type="entry name" value="VTT_dom"/>
    <property type="match status" value="1"/>
</dbReference>
<comment type="caution">
    <text evidence="9">The sequence shown here is derived from an EMBL/GenBank/DDBJ whole genome shotgun (WGS) entry which is preliminary data.</text>
</comment>
<accession>A0AAW1QEF6</accession>
<evidence type="ECO:0000256" key="3">
    <source>
        <dbReference type="ARBA" id="ARBA00022692"/>
    </source>
</evidence>
<feature type="compositionally biased region" description="Low complexity" evidence="6">
    <location>
        <begin position="51"/>
        <end position="65"/>
    </location>
</feature>
<evidence type="ECO:0000256" key="5">
    <source>
        <dbReference type="ARBA" id="ARBA00023136"/>
    </source>
</evidence>
<keyword evidence="10" id="KW-1185">Reference proteome</keyword>
<dbReference type="AlphaFoldDB" id="A0AAW1QEF6"/>
<evidence type="ECO:0000313" key="9">
    <source>
        <dbReference type="EMBL" id="KAK9819737.1"/>
    </source>
</evidence>
<keyword evidence="5 7" id="KW-0472">Membrane</keyword>
<keyword evidence="3 7" id="KW-0812">Transmembrane</keyword>
<evidence type="ECO:0000256" key="1">
    <source>
        <dbReference type="ARBA" id="ARBA00004651"/>
    </source>
</evidence>
<dbReference type="InterPro" id="IPR032816">
    <property type="entry name" value="VTT_dom"/>
</dbReference>
<keyword evidence="4 7" id="KW-1133">Transmembrane helix</keyword>
<evidence type="ECO:0000256" key="2">
    <source>
        <dbReference type="ARBA" id="ARBA00022475"/>
    </source>
</evidence>
<feature type="domain" description="VTT" evidence="8">
    <location>
        <begin position="140"/>
        <end position="259"/>
    </location>
</feature>